<organism evidence="2">
    <name type="scientific">Mycobacterium xenopi 4042</name>
    <dbReference type="NCBI Taxonomy" id="1299334"/>
    <lineage>
        <taxon>Bacteria</taxon>
        <taxon>Bacillati</taxon>
        <taxon>Actinomycetota</taxon>
        <taxon>Actinomycetes</taxon>
        <taxon>Mycobacteriales</taxon>
        <taxon>Mycobacteriaceae</taxon>
        <taxon>Mycobacterium</taxon>
    </lineage>
</organism>
<dbReference type="AlphaFoldDB" id="X7YK46"/>
<protein>
    <submittedName>
        <fullName evidence="2">Error-prone DNA polymerase domain protein</fullName>
        <ecNumber evidence="2">2.7.7.7</ecNumber>
    </submittedName>
</protein>
<evidence type="ECO:0000256" key="1">
    <source>
        <dbReference type="SAM" id="MobiDB-lite"/>
    </source>
</evidence>
<dbReference type="EMBL" id="JAOB01000093">
    <property type="protein sequence ID" value="EUA06745.1"/>
    <property type="molecule type" value="Genomic_DNA"/>
</dbReference>
<comment type="caution">
    <text evidence="2">The sequence shown here is derived from an EMBL/GenBank/DDBJ whole genome shotgun (WGS) entry which is preliminary data.</text>
</comment>
<dbReference type="EC" id="2.7.7.7" evidence="2"/>
<dbReference type="GO" id="GO:0003887">
    <property type="term" value="F:DNA-directed DNA polymerase activity"/>
    <property type="evidence" value="ECO:0007669"/>
    <property type="project" value="UniProtKB-EC"/>
</dbReference>
<evidence type="ECO:0000313" key="2">
    <source>
        <dbReference type="EMBL" id="EUA06745.1"/>
    </source>
</evidence>
<keyword evidence="2" id="KW-0808">Transferase</keyword>
<feature type="compositionally biased region" description="Polar residues" evidence="1">
    <location>
        <begin position="118"/>
        <end position="127"/>
    </location>
</feature>
<sequence>MCWPVEEAVGRMGMQLGVADRGTDGSTVAGWLICSALARPWAVIRGSAGVPERRACRAATAASGFAALADGLAGQHPLHFRPTGRPIAPPHASQYIERMFEIRTVGWRPPCPHPGIPTQLSGKSPQSALAGRPNWHVHQGHPGRLCSGTSTPACRCGRTPISQN</sequence>
<gene>
    <name evidence="2" type="ORF">I553_0494</name>
</gene>
<reference evidence="2" key="1">
    <citation type="submission" date="2014-01" db="EMBL/GenBank/DDBJ databases">
        <authorList>
            <person name="Brown-Elliot B."/>
            <person name="Wallace R."/>
            <person name="Lenaerts A."/>
            <person name="Ordway D."/>
            <person name="DeGroote M.A."/>
            <person name="Parker T."/>
            <person name="Sizemore C."/>
            <person name="Tallon L.J."/>
            <person name="Sadzewicz L.K."/>
            <person name="Sengamalay N."/>
            <person name="Fraser C.M."/>
            <person name="Hine E."/>
            <person name="Shefchek K.A."/>
            <person name="Das S.P."/>
            <person name="Tettelin H."/>
        </authorList>
    </citation>
    <scope>NUCLEOTIDE SEQUENCE [LARGE SCALE GENOMIC DNA]</scope>
    <source>
        <strain evidence="2">4042</strain>
    </source>
</reference>
<keyword evidence="2" id="KW-0548">Nucleotidyltransferase</keyword>
<feature type="region of interest" description="Disordered" evidence="1">
    <location>
        <begin position="115"/>
        <end position="144"/>
    </location>
</feature>
<name>X7YK46_MYCXE</name>
<accession>X7YK46</accession>
<proteinExistence type="predicted"/>